<reference evidence="1 2" key="1">
    <citation type="submission" date="2021-06" db="EMBL/GenBank/DDBJ databases">
        <title>Caerostris extrusa draft genome.</title>
        <authorList>
            <person name="Kono N."/>
            <person name="Arakawa K."/>
        </authorList>
    </citation>
    <scope>NUCLEOTIDE SEQUENCE [LARGE SCALE GENOMIC DNA]</scope>
</reference>
<evidence type="ECO:0000313" key="2">
    <source>
        <dbReference type="Proteomes" id="UP001054945"/>
    </source>
</evidence>
<dbReference type="Proteomes" id="UP001054945">
    <property type="component" value="Unassembled WGS sequence"/>
</dbReference>
<name>A0AAV4XD65_CAEEX</name>
<comment type="caution">
    <text evidence="1">The sequence shown here is derived from an EMBL/GenBank/DDBJ whole genome shotgun (WGS) entry which is preliminary data.</text>
</comment>
<sequence length="96" mass="11003">MYFNKSGLLISGAIHQLSSCSDGTRDKTDKFRGVTASFGEISPGLDLWGVRQLRPSQHEPAFIKGRKMSPKLRDSRLGRRSIKTMLRFLQFGWKWM</sequence>
<organism evidence="1 2">
    <name type="scientific">Caerostris extrusa</name>
    <name type="common">Bark spider</name>
    <name type="synonym">Caerostris bankana</name>
    <dbReference type="NCBI Taxonomy" id="172846"/>
    <lineage>
        <taxon>Eukaryota</taxon>
        <taxon>Metazoa</taxon>
        <taxon>Ecdysozoa</taxon>
        <taxon>Arthropoda</taxon>
        <taxon>Chelicerata</taxon>
        <taxon>Arachnida</taxon>
        <taxon>Araneae</taxon>
        <taxon>Araneomorphae</taxon>
        <taxon>Entelegynae</taxon>
        <taxon>Araneoidea</taxon>
        <taxon>Araneidae</taxon>
        <taxon>Caerostris</taxon>
    </lineage>
</organism>
<keyword evidence="2" id="KW-1185">Reference proteome</keyword>
<gene>
    <name evidence="1" type="ORF">CEXT_476511</name>
</gene>
<dbReference type="AlphaFoldDB" id="A0AAV4XD65"/>
<evidence type="ECO:0000313" key="1">
    <source>
        <dbReference type="EMBL" id="GIY91919.1"/>
    </source>
</evidence>
<accession>A0AAV4XD65</accession>
<protein>
    <submittedName>
        <fullName evidence="1">Uncharacterized protein</fullName>
    </submittedName>
</protein>
<proteinExistence type="predicted"/>
<dbReference type="EMBL" id="BPLR01000071">
    <property type="protein sequence ID" value="GIY91919.1"/>
    <property type="molecule type" value="Genomic_DNA"/>
</dbReference>